<protein>
    <recommendedName>
        <fullName evidence="3">DUF5615 domain-containing protein</fullName>
    </recommendedName>
</protein>
<evidence type="ECO:0000313" key="1">
    <source>
        <dbReference type="EMBL" id="BBO73003.1"/>
    </source>
</evidence>
<evidence type="ECO:0008006" key="3">
    <source>
        <dbReference type="Google" id="ProtNLM"/>
    </source>
</evidence>
<dbReference type="KEGG" id="dwd:DSCW_04200"/>
<evidence type="ECO:0000313" key="2">
    <source>
        <dbReference type="Proteomes" id="UP000427769"/>
    </source>
</evidence>
<gene>
    <name evidence="1" type="ORF">DSCW_04200</name>
</gene>
<accession>A0A5K7YYK1</accession>
<sequence>MKILVDENIPVTTVNKLREQGNDVLFYFFRENTAKWPVQRDIMSPVMSGILPIAAIKGPFF</sequence>
<name>A0A5K7YYK1_9BACT</name>
<keyword evidence="2" id="KW-1185">Reference proteome</keyword>
<reference evidence="1 2" key="1">
    <citation type="submission" date="2019-11" db="EMBL/GenBank/DDBJ databases">
        <title>Comparative genomics of hydrocarbon-degrading Desulfosarcina strains.</title>
        <authorList>
            <person name="Watanabe M."/>
            <person name="Kojima H."/>
            <person name="Fukui M."/>
        </authorList>
    </citation>
    <scope>NUCLEOTIDE SEQUENCE [LARGE SCALE GENOMIC DNA]</scope>
    <source>
        <strain evidence="1 2">PP31</strain>
    </source>
</reference>
<dbReference type="AlphaFoldDB" id="A0A5K7YYK1"/>
<dbReference type="Proteomes" id="UP000427769">
    <property type="component" value="Chromosome"/>
</dbReference>
<organism evidence="1 2">
    <name type="scientific">Desulfosarcina widdelii</name>
    <dbReference type="NCBI Taxonomy" id="947919"/>
    <lineage>
        <taxon>Bacteria</taxon>
        <taxon>Pseudomonadati</taxon>
        <taxon>Thermodesulfobacteriota</taxon>
        <taxon>Desulfobacteria</taxon>
        <taxon>Desulfobacterales</taxon>
        <taxon>Desulfosarcinaceae</taxon>
        <taxon>Desulfosarcina</taxon>
    </lineage>
</organism>
<dbReference type="EMBL" id="AP021875">
    <property type="protein sequence ID" value="BBO73003.1"/>
    <property type="molecule type" value="Genomic_DNA"/>
</dbReference>
<proteinExistence type="predicted"/>